<evidence type="ECO:0000256" key="4">
    <source>
        <dbReference type="SAM" id="SignalP"/>
    </source>
</evidence>
<feature type="region of interest" description="Disordered" evidence="2">
    <location>
        <begin position="1480"/>
        <end position="1504"/>
    </location>
</feature>
<keyword evidence="3" id="KW-0812">Transmembrane</keyword>
<evidence type="ECO:0000256" key="1">
    <source>
        <dbReference type="PROSITE-ProRule" id="PRU00087"/>
    </source>
</evidence>
<feature type="compositionally biased region" description="Pro residues" evidence="2">
    <location>
        <begin position="1379"/>
        <end position="1393"/>
    </location>
</feature>
<name>A0ABQ8UBZ2_9EUKA</name>
<dbReference type="PANTHER" id="PTHR24216">
    <property type="entry name" value="PAXILLIN-RELATED"/>
    <property type="match status" value="1"/>
</dbReference>
<feature type="region of interest" description="Disordered" evidence="2">
    <location>
        <begin position="1371"/>
        <end position="1445"/>
    </location>
</feature>
<keyword evidence="3" id="KW-1133">Transmembrane helix</keyword>
<evidence type="ECO:0000313" key="6">
    <source>
        <dbReference type="Proteomes" id="UP001141327"/>
    </source>
</evidence>
<feature type="chain" id="PRO_5045991659" evidence="4">
    <location>
        <begin position="24"/>
        <end position="1561"/>
    </location>
</feature>
<sequence length="1561" mass="157414">MPAAFSWKCTLAILAFLFLPIFGAVDECNSVSSFDTLTGSVIFQTDPTAEIQQNCWLISRPHSNSGLYLRFVNPLLGQGTILTVYNGASTNDARVARFTASSASNVPVSTTSDTLLVHLSSSNEIALPNARFEMIWGYAPLNNISATATTFAAPASIRARVPFEVRVSAKNDAGVEIPCAAETAGTVFALLWSGQAVPTAWRCAGAQFVGEAVLGYNTKTIRLLVNGYDLKTKAAMAAANTETLAVINPDMVYILSPFLLEAGKNAPMTITAYDMDGNPVVCPTESDPGVYFVAYANGTAVTDWTCTASWGASTFTANWRTLTAAGVYMATIAVRDGGVALPNSPQFFTVYPGPLSGVKSTFSAPSLATIGRPFVVTTVGRDQYNNHWDCRRWDPLFHPAGYTQFSARLGLLVTMLFDADPWAAVGACTQDGSFTTMITSTAPSGVYTLKPSVVTTYSSQSYVEPTPMGTVTLHLLPSSSTSDVATVNLTRPSRSFTAPPTAVLGQPYTIEMLAVDDNGTMLACQPDTARFAPFSIYWDHNPPALTWGCAAGGLTFTATWTPTRTGSIALDVSSPYELPGSPASVTVLPAVPDPVASLSSVSTQATIGVSDPVVITVTAVDATGRPIACLASPSTLMDSLHATWDGTVVAVSWACAPDGIGFAGTVTHPAVAGSYAVGVTMGSTTLHGSPLQVVVAAGGASGPSGSLSGMEATARVVVGQPVTVLIGAVDYSGVLLPCSANPAYASTAVFSILWDGITVPAAGITWSCAHGGMVYAASWTPAASTVVGPHTVTVTSSTFPLVGSPASVAIVNPDTPAVAPVVVCNTTAAPGPSAANSLFTAPASARAGQPVTVHVTVATTAAGLLTCSASAAALTPLLALTWDGAPSALVDLRQRRLLFAASWTPPAAVGSHSLAVAFNGTALPGSPAPLAITAVPAVVTATVSSATPGRLTVRVAPASGANTASVPFAATLSDGLATRTLQAAGSLTLVEDSDCSFAEGCLPTGLYSVVVAVDAAAYTMAAGAATRFEGVRVPASADAAKSSFTAPATATAGLPFTVTIHALDASNGAVVCTAHNARLVFGLEYGGAPWSALWGCTAEGDFTATVLSTAGAGSFALSPSLVASGAPLAGAPATVAVSSLPTALASSTAPQAASSGFTVASSATVGEPVTVQLTAVDAKGSVVTCSPAAAASSPFTVLWDGAAPADLKWACAGGGLLFAASWTPAGVVGNHTLQVALGSSLLGGSAVTVALVAVEEAVYCTSDAQCQQFGDAGAKCARQSNALLAGQTMWACQCSASASGGGASGPCLVKATSEWGAYAVGPLAALFVGVLVLVIVLMVVRRRQPGPEKRVAPLSSNDALAMMNALADAAKAEAAAGQPPTPTPSYTPPPPAGPMHVLTPPTPVSNDPPVWEGSAGSGSNYSPNTPKMGGTPPTPVPTPPLPPATPLVYAAPAPVLRAPPGARATPPPHAPPQSASLSAALLGVGDPSPTPTPTAQLDLSEPMGGRGAPPLGMSMGMSMPPGLLEMADPAPLDLSSLLSLRGSVPVPVPAPARSASFAKEA</sequence>
<keyword evidence="4" id="KW-0732">Signal</keyword>
<comment type="caution">
    <text evidence="5">The sequence shown here is derived from an EMBL/GenBank/DDBJ whole genome shotgun (WGS) entry which is preliminary data.</text>
</comment>
<dbReference type="PROSITE" id="PS50194">
    <property type="entry name" value="FILAMIN_REPEAT"/>
    <property type="match status" value="2"/>
</dbReference>
<feature type="transmembrane region" description="Helical" evidence="3">
    <location>
        <begin position="1315"/>
        <end position="1340"/>
    </location>
</feature>
<keyword evidence="3" id="KW-0472">Membrane</keyword>
<feature type="repeat" description="Filamin" evidence="1">
    <location>
        <begin position="669"/>
        <end position="695"/>
    </location>
</feature>
<feature type="compositionally biased region" description="Pro residues" evidence="2">
    <location>
        <begin position="1432"/>
        <end position="1445"/>
    </location>
</feature>
<keyword evidence="6" id="KW-1185">Reference proteome</keyword>
<accession>A0ABQ8UBZ2</accession>
<evidence type="ECO:0000256" key="3">
    <source>
        <dbReference type="SAM" id="Phobius"/>
    </source>
</evidence>
<dbReference type="EMBL" id="JAPMOS010000060">
    <property type="protein sequence ID" value="KAJ4456809.1"/>
    <property type="molecule type" value="Genomic_DNA"/>
</dbReference>
<dbReference type="InterPro" id="IPR017868">
    <property type="entry name" value="Filamin/ABP280_repeat-like"/>
</dbReference>
<gene>
    <name evidence="5" type="ORF">PAPYR_7833</name>
</gene>
<feature type="signal peptide" evidence="4">
    <location>
        <begin position="1"/>
        <end position="23"/>
    </location>
</feature>
<feature type="repeat" description="Filamin" evidence="1">
    <location>
        <begin position="906"/>
        <end position="932"/>
    </location>
</feature>
<evidence type="ECO:0000313" key="5">
    <source>
        <dbReference type="EMBL" id="KAJ4456809.1"/>
    </source>
</evidence>
<dbReference type="Proteomes" id="UP001141327">
    <property type="component" value="Unassembled WGS sequence"/>
</dbReference>
<evidence type="ECO:0000256" key="2">
    <source>
        <dbReference type="SAM" id="MobiDB-lite"/>
    </source>
</evidence>
<proteinExistence type="predicted"/>
<organism evidence="5 6">
    <name type="scientific">Paratrimastix pyriformis</name>
    <dbReference type="NCBI Taxonomy" id="342808"/>
    <lineage>
        <taxon>Eukaryota</taxon>
        <taxon>Metamonada</taxon>
        <taxon>Preaxostyla</taxon>
        <taxon>Paratrimastigidae</taxon>
        <taxon>Paratrimastix</taxon>
    </lineage>
</organism>
<protein>
    <submittedName>
        <fullName evidence="5">Uncharacterized protein</fullName>
    </submittedName>
</protein>
<reference evidence="5" key="1">
    <citation type="journal article" date="2022" name="bioRxiv">
        <title>Genomics of Preaxostyla Flagellates Illuminates Evolutionary Transitions and the Path Towards Mitochondrial Loss.</title>
        <authorList>
            <person name="Novak L.V.F."/>
            <person name="Treitli S.C."/>
            <person name="Pyrih J."/>
            <person name="Halakuc P."/>
            <person name="Pipaliya S.V."/>
            <person name="Vacek V."/>
            <person name="Brzon O."/>
            <person name="Soukal P."/>
            <person name="Eme L."/>
            <person name="Dacks J.B."/>
            <person name="Karnkowska A."/>
            <person name="Elias M."/>
            <person name="Hampl V."/>
        </authorList>
    </citation>
    <scope>NUCLEOTIDE SEQUENCE</scope>
    <source>
        <strain evidence="5">RCP-MX</strain>
    </source>
</reference>
<dbReference type="PANTHER" id="PTHR24216:SF65">
    <property type="entry name" value="PAXILLIN-LIKE PROTEIN 1"/>
    <property type="match status" value="1"/>
</dbReference>